<comment type="caution">
    <text evidence="3">The sequence shown here is derived from an EMBL/GenBank/DDBJ whole genome shotgun (WGS) entry which is preliminary data.</text>
</comment>
<sequence length="100" mass="10947">DTAAEDYAVGEDLEGRDGRVETVNLDDDDDIDNGDSDSDENLQQISLLSPSPFNRSRSVDTVFKGTMLRRTFALGIICVFGPLMCVCTYNAVHNLISNNS</sequence>
<reference evidence="3 4" key="1">
    <citation type="journal article" date="2023" name="Commun. Biol.">
        <title>Genome analysis of Parmales, the sister group of diatoms, reveals the evolutionary specialization of diatoms from phago-mixotrophs to photoautotrophs.</title>
        <authorList>
            <person name="Ban H."/>
            <person name="Sato S."/>
            <person name="Yoshikawa S."/>
            <person name="Yamada K."/>
            <person name="Nakamura Y."/>
            <person name="Ichinomiya M."/>
            <person name="Sato N."/>
            <person name="Blanc-Mathieu R."/>
            <person name="Endo H."/>
            <person name="Kuwata A."/>
            <person name="Ogata H."/>
        </authorList>
    </citation>
    <scope>NUCLEOTIDE SEQUENCE [LARGE SCALE GENOMIC DNA]</scope>
</reference>
<accession>A0ABQ6ML93</accession>
<dbReference type="EMBL" id="BRYB01000363">
    <property type="protein sequence ID" value="GMI28584.1"/>
    <property type="molecule type" value="Genomic_DNA"/>
</dbReference>
<feature type="non-terminal residue" evidence="3">
    <location>
        <position position="1"/>
    </location>
</feature>
<evidence type="ECO:0000313" key="3">
    <source>
        <dbReference type="EMBL" id="GMI28584.1"/>
    </source>
</evidence>
<gene>
    <name evidence="3" type="ORF">TeGR_g15271</name>
</gene>
<keyword evidence="2" id="KW-1133">Transmembrane helix</keyword>
<protein>
    <submittedName>
        <fullName evidence="3">Uncharacterized protein</fullName>
    </submittedName>
</protein>
<proteinExistence type="predicted"/>
<keyword evidence="2" id="KW-0472">Membrane</keyword>
<keyword evidence="2" id="KW-0812">Transmembrane</keyword>
<evidence type="ECO:0000313" key="4">
    <source>
        <dbReference type="Proteomes" id="UP001165060"/>
    </source>
</evidence>
<keyword evidence="4" id="KW-1185">Reference proteome</keyword>
<evidence type="ECO:0000256" key="2">
    <source>
        <dbReference type="SAM" id="Phobius"/>
    </source>
</evidence>
<feature type="compositionally biased region" description="Acidic residues" evidence="1">
    <location>
        <begin position="24"/>
        <end position="40"/>
    </location>
</feature>
<feature type="transmembrane region" description="Helical" evidence="2">
    <location>
        <begin position="72"/>
        <end position="92"/>
    </location>
</feature>
<organism evidence="3 4">
    <name type="scientific">Tetraparma gracilis</name>
    <dbReference type="NCBI Taxonomy" id="2962635"/>
    <lineage>
        <taxon>Eukaryota</taxon>
        <taxon>Sar</taxon>
        <taxon>Stramenopiles</taxon>
        <taxon>Ochrophyta</taxon>
        <taxon>Bolidophyceae</taxon>
        <taxon>Parmales</taxon>
        <taxon>Triparmaceae</taxon>
        <taxon>Tetraparma</taxon>
    </lineage>
</organism>
<dbReference type="Proteomes" id="UP001165060">
    <property type="component" value="Unassembled WGS sequence"/>
</dbReference>
<feature type="region of interest" description="Disordered" evidence="1">
    <location>
        <begin position="18"/>
        <end position="47"/>
    </location>
</feature>
<name>A0ABQ6ML93_9STRA</name>
<evidence type="ECO:0000256" key="1">
    <source>
        <dbReference type="SAM" id="MobiDB-lite"/>
    </source>
</evidence>